<dbReference type="GO" id="GO:0046872">
    <property type="term" value="F:metal ion binding"/>
    <property type="evidence" value="ECO:0007669"/>
    <property type="project" value="InterPro"/>
</dbReference>
<dbReference type="InterPro" id="IPR006121">
    <property type="entry name" value="HMA_dom"/>
</dbReference>
<dbReference type="Pfam" id="PF00403">
    <property type="entry name" value="HMA"/>
    <property type="match status" value="1"/>
</dbReference>
<dbReference type="RefSeq" id="WP_119900747.1">
    <property type="nucleotide sequence ID" value="NZ_QNRC01000009.1"/>
</dbReference>
<evidence type="ECO:0000313" key="3">
    <source>
        <dbReference type="Proteomes" id="UP000283587"/>
    </source>
</evidence>
<feature type="domain" description="HMA" evidence="1">
    <location>
        <begin position="11"/>
        <end position="66"/>
    </location>
</feature>
<proteinExistence type="predicted"/>
<keyword evidence="3" id="KW-1185">Reference proteome</keyword>
<dbReference type="Gene3D" id="3.30.70.100">
    <property type="match status" value="1"/>
</dbReference>
<dbReference type="Proteomes" id="UP000283587">
    <property type="component" value="Unassembled WGS sequence"/>
</dbReference>
<evidence type="ECO:0000313" key="2">
    <source>
        <dbReference type="EMBL" id="RJL03930.1"/>
    </source>
</evidence>
<organism evidence="2 3">
    <name type="scientific">Paracoccus siganidrum</name>
    <dbReference type="NCBI Taxonomy" id="1276757"/>
    <lineage>
        <taxon>Bacteria</taxon>
        <taxon>Pseudomonadati</taxon>
        <taxon>Pseudomonadota</taxon>
        <taxon>Alphaproteobacteria</taxon>
        <taxon>Rhodobacterales</taxon>
        <taxon>Paracoccaceae</taxon>
        <taxon>Paracoccus</taxon>
    </lineage>
</organism>
<dbReference type="InterPro" id="IPR036163">
    <property type="entry name" value="HMA_dom_sf"/>
</dbReference>
<dbReference type="SUPFAM" id="SSF55008">
    <property type="entry name" value="HMA, heavy metal-associated domain"/>
    <property type="match status" value="1"/>
</dbReference>
<comment type="caution">
    <text evidence="2">The sequence shown here is derived from an EMBL/GenBank/DDBJ whole genome shotgun (WGS) entry which is preliminary data.</text>
</comment>
<dbReference type="EMBL" id="QZEW01000134">
    <property type="protein sequence ID" value="RJL03930.1"/>
    <property type="molecule type" value="Genomic_DNA"/>
</dbReference>
<protein>
    <submittedName>
        <fullName evidence="2">Copper chaperone</fullName>
    </submittedName>
</protein>
<name>A0A418ZVZ2_9RHOB</name>
<evidence type="ECO:0000259" key="1">
    <source>
        <dbReference type="Pfam" id="PF00403"/>
    </source>
</evidence>
<dbReference type="CDD" id="cd00371">
    <property type="entry name" value="HMA"/>
    <property type="match status" value="1"/>
</dbReference>
<reference evidence="3" key="1">
    <citation type="submission" date="2018-09" db="EMBL/GenBank/DDBJ databases">
        <title>Paracoccus onubensis nov. sp. a moderate halophilic bacterium isolated from Gruta de las Maravillas (Aracena, Spain).</title>
        <authorList>
            <person name="Jurado V."/>
            <person name="Gutierrez-Patricio S."/>
            <person name="Gonzalez-Pimentel J.L."/>
            <person name="Miller A.Z."/>
            <person name="Laiz L."/>
            <person name="Saiz-Jimenez C."/>
        </authorList>
    </citation>
    <scope>NUCLEOTIDE SEQUENCE [LARGE SCALE GENOMIC DNA]</scope>
    <source>
        <strain evidence="3">DSM 26381</strain>
    </source>
</reference>
<sequence length="71" mass="7428">MSDTEATGNAVFTVPDMTCTHCEKTLRAAFEAAMPGARVRIDLPAHRLEVAGDAKAARAVIAGAGYRAEPV</sequence>
<gene>
    <name evidence="2" type="ORF">D3P05_21100</name>
</gene>
<accession>A0A418ZVZ2</accession>
<dbReference type="AlphaFoldDB" id="A0A418ZVZ2"/>
<dbReference type="OrthoDB" id="9801832at2"/>